<dbReference type="Gene3D" id="3.30.70.1660">
    <property type="match status" value="1"/>
</dbReference>
<dbReference type="Pfam" id="PF00472">
    <property type="entry name" value="RF-1"/>
    <property type="match status" value="1"/>
</dbReference>
<keyword evidence="2" id="KW-0648">Protein biosynthesis</keyword>
<evidence type="ECO:0000259" key="3">
    <source>
        <dbReference type="PROSITE" id="PS00745"/>
    </source>
</evidence>
<name>A0A3B1C355_9ZZZZ</name>
<dbReference type="InterPro" id="IPR045853">
    <property type="entry name" value="Pep_chain_release_fac_I_sf"/>
</dbReference>
<dbReference type="PANTHER" id="PTHR43116:SF3">
    <property type="entry name" value="CLASS I PEPTIDE CHAIN RELEASE FACTOR"/>
    <property type="match status" value="1"/>
</dbReference>
<dbReference type="PANTHER" id="PTHR43116">
    <property type="entry name" value="PEPTIDE CHAIN RELEASE FACTOR 2"/>
    <property type="match status" value="1"/>
</dbReference>
<gene>
    <name evidence="4" type="ORF">MNBD_NITROSPINAE03-1313</name>
</gene>
<dbReference type="NCBIfam" id="TIGR00020">
    <property type="entry name" value="prfB"/>
    <property type="match status" value="1"/>
</dbReference>
<feature type="domain" description="Prokaryotic-type class I peptide chain release factors" evidence="3">
    <location>
        <begin position="190"/>
        <end position="206"/>
    </location>
</feature>
<dbReference type="InterPro" id="IPR004374">
    <property type="entry name" value="PrfB"/>
</dbReference>
<dbReference type="GO" id="GO:0016149">
    <property type="term" value="F:translation release factor activity, codon specific"/>
    <property type="evidence" value="ECO:0007669"/>
    <property type="project" value="InterPro"/>
</dbReference>
<organism evidence="4">
    <name type="scientific">hydrothermal vent metagenome</name>
    <dbReference type="NCBI Taxonomy" id="652676"/>
    <lineage>
        <taxon>unclassified sequences</taxon>
        <taxon>metagenomes</taxon>
        <taxon>ecological metagenomes</taxon>
    </lineage>
</organism>
<dbReference type="Pfam" id="PF03462">
    <property type="entry name" value="PCRF"/>
    <property type="match status" value="1"/>
</dbReference>
<dbReference type="InterPro" id="IPR000352">
    <property type="entry name" value="Pep_chain_release_fac_I"/>
</dbReference>
<evidence type="ECO:0000256" key="1">
    <source>
        <dbReference type="ARBA" id="ARBA00010835"/>
    </source>
</evidence>
<dbReference type="Gene3D" id="3.30.160.20">
    <property type="match status" value="1"/>
</dbReference>
<dbReference type="SUPFAM" id="SSF75620">
    <property type="entry name" value="Release factor"/>
    <property type="match status" value="1"/>
</dbReference>
<dbReference type="SMART" id="SM00937">
    <property type="entry name" value="PCRF"/>
    <property type="match status" value="1"/>
</dbReference>
<dbReference type="HAMAP" id="MF_00094">
    <property type="entry name" value="Rel_fac_2"/>
    <property type="match status" value="1"/>
</dbReference>
<dbReference type="GO" id="GO:0005737">
    <property type="term" value="C:cytoplasm"/>
    <property type="evidence" value="ECO:0007669"/>
    <property type="project" value="InterPro"/>
</dbReference>
<evidence type="ECO:0000256" key="2">
    <source>
        <dbReference type="ARBA" id="ARBA00022917"/>
    </source>
</evidence>
<accession>A0A3B1C355</accession>
<protein>
    <submittedName>
        <fullName evidence="4">Peptide chain release factor 2 @ programmed frameshift-containing</fullName>
    </submittedName>
</protein>
<dbReference type="PROSITE" id="PS00745">
    <property type="entry name" value="RF_PROK_I"/>
    <property type="match status" value="1"/>
</dbReference>
<sequence length="311" mass="34834">MLKRRAFVSKVIGDFESLEKTLNDIEEIAVLLDDEPDVRLETETGEELNALAAKIEDIELAAMLSGEHDQSNAIVEIHPGAGGTESQDWAEMLMRMYLRWCERRGYKTQVIDLLPGEEAGVKSVTLIVTGEYAYGYLKAETGVHRLVRISPFDSNKRRHTSFSSVAVLPEISNDIEVEIRDEDLKIDTYRSSGAGGQHVNVTDSAVRITHLPTGVVVACQNERSQHKNKASAMKVLKGKLYALEEQKQREKIEGIGGEKKGIEWGSQIRSYVLQPYQMVKDLRTRIEIGDVNRVLDGDIDKFIEGYLLKGS</sequence>
<dbReference type="AlphaFoldDB" id="A0A3B1C355"/>
<dbReference type="FunFam" id="3.30.160.20:FF:000010">
    <property type="entry name" value="Peptide chain release factor 2"/>
    <property type="match status" value="1"/>
</dbReference>
<dbReference type="EMBL" id="UOGB01000309">
    <property type="protein sequence ID" value="VAX24936.1"/>
    <property type="molecule type" value="Genomic_DNA"/>
</dbReference>
<comment type="similarity">
    <text evidence="1">Belongs to the prokaryotic/mitochondrial release factor family.</text>
</comment>
<evidence type="ECO:0000313" key="4">
    <source>
        <dbReference type="EMBL" id="VAX24936.1"/>
    </source>
</evidence>
<proteinExistence type="inferred from homology"/>
<reference evidence="4" key="1">
    <citation type="submission" date="2018-06" db="EMBL/GenBank/DDBJ databases">
        <authorList>
            <person name="Zhirakovskaya E."/>
        </authorList>
    </citation>
    <scope>NUCLEOTIDE SEQUENCE</scope>
</reference>
<dbReference type="InterPro" id="IPR005139">
    <property type="entry name" value="PCRF"/>
</dbReference>